<evidence type="ECO:0000256" key="4">
    <source>
        <dbReference type="SAM" id="Phobius"/>
    </source>
</evidence>
<name>A0A3S5AVH3_9PLAT</name>
<keyword evidence="2 4" id="KW-1133">Transmembrane helix</keyword>
<dbReference type="InterPro" id="IPR011527">
    <property type="entry name" value="ABC1_TM_dom"/>
</dbReference>
<protein>
    <recommendedName>
        <fullName evidence="5">ABC transmembrane type-1 domain-containing protein</fullName>
    </recommendedName>
</protein>
<dbReference type="GO" id="GO:0140359">
    <property type="term" value="F:ABC-type transporter activity"/>
    <property type="evidence" value="ECO:0007669"/>
    <property type="project" value="InterPro"/>
</dbReference>
<feature type="transmembrane region" description="Helical" evidence="4">
    <location>
        <begin position="20"/>
        <end position="38"/>
    </location>
</feature>
<reference evidence="6" key="1">
    <citation type="submission" date="2018-11" db="EMBL/GenBank/DDBJ databases">
        <authorList>
            <consortium name="Pathogen Informatics"/>
        </authorList>
    </citation>
    <scope>NUCLEOTIDE SEQUENCE</scope>
</reference>
<keyword evidence="3 4" id="KW-0472">Membrane</keyword>
<dbReference type="GO" id="GO:0005524">
    <property type="term" value="F:ATP binding"/>
    <property type="evidence" value="ECO:0007669"/>
    <property type="project" value="InterPro"/>
</dbReference>
<dbReference type="EMBL" id="CAAALY010245153">
    <property type="protein sequence ID" value="VEL33094.1"/>
    <property type="molecule type" value="Genomic_DNA"/>
</dbReference>
<keyword evidence="7" id="KW-1185">Reference proteome</keyword>
<evidence type="ECO:0000259" key="5">
    <source>
        <dbReference type="PROSITE" id="PS50929"/>
    </source>
</evidence>
<organism evidence="6 7">
    <name type="scientific">Protopolystoma xenopodis</name>
    <dbReference type="NCBI Taxonomy" id="117903"/>
    <lineage>
        <taxon>Eukaryota</taxon>
        <taxon>Metazoa</taxon>
        <taxon>Spiralia</taxon>
        <taxon>Lophotrochozoa</taxon>
        <taxon>Platyhelminthes</taxon>
        <taxon>Monogenea</taxon>
        <taxon>Polyopisthocotylea</taxon>
        <taxon>Polystomatidea</taxon>
        <taxon>Polystomatidae</taxon>
        <taxon>Protopolystoma</taxon>
    </lineage>
</organism>
<evidence type="ECO:0000313" key="7">
    <source>
        <dbReference type="Proteomes" id="UP000784294"/>
    </source>
</evidence>
<evidence type="ECO:0000256" key="2">
    <source>
        <dbReference type="ARBA" id="ARBA00022989"/>
    </source>
</evidence>
<dbReference type="InterPro" id="IPR036640">
    <property type="entry name" value="ABC1_TM_sf"/>
</dbReference>
<feature type="transmembrane region" description="Helical" evidence="4">
    <location>
        <begin position="50"/>
        <end position="73"/>
    </location>
</feature>
<gene>
    <name evidence="6" type="ORF">PXEA_LOCUS26534</name>
</gene>
<feature type="domain" description="ABC transmembrane type-1" evidence="5">
    <location>
        <begin position="1"/>
        <end position="57"/>
    </location>
</feature>
<evidence type="ECO:0000256" key="3">
    <source>
        <dbReference type="ARBA" id="ARBA00023136"/>
    </source>
</evidence>
<keyword evidence="1 4" id="KW-0812">Transmembrane</keyword>
<evidence type="ECO:0000256" key="1">
    <source>
        <dbReference type="ARBA" id="ARBA00022692"/>
    </source>
</evidence>
<dbReference type="Gene3D" id="1.20.1560.10">
    <property type="entry name" value="ABC transporter type 1, transmembrane domain"/>
    <property type="match status" value="1"/>
</dbReference>
<dbReference type="AlphaFoldDB" id="A0A3S5AVH3"/>
<dbReference type="PROSITE" id="PS50929">
    <property type="entry name" value="ABC_TM1F"/>
    <property type="match status" value="1"/>
</dbReference>
<accession>A0A3S5AVH3</accession>
<dbReference type="GO" id="GO:0016020">
    <property type="term" value="C:membrane"/>
    <property type="evidence" value="ECO:0007669"/>
    <property type="project" value="InterPro"/>
</dbReference>
<sequence length="75" mass="7882">MAEAANLTSNIAGIHFGRLLEGAGLMTIALTVGFGISWKMALVTLAFFPLYLILGFLQPVISKLCIAALWGAADS</sequence>
<dbReference type="Proteomes" id="UP000784294">
    <property type="component" value="Unassembled WGS sequence"/>
</dbReference>
<proteinExistence type="predicted"/>
<dbReference type="SUPFAM" id="SSF90123">
    <property type="entry name" value="ABC transporter transmembrane region"/>
    <property type="match status" value="1"/>
</dbReference>
<evidence type="ECO:0000313" key="6">
    <source>
        <dbReference type="EMBL" id="VEL33094.1"/>
    </source>
</evidence>
<comment type="caution">
    <text evidence="6">The sequence shown here is derived from an EMBL/GenBank/DDBJ whole genome shotgun (WGS) entry which is preliminary data.</text>
</comment>